<feature type="domain" description="ABC transmembrane type-1" evidence="9">
    <location>
        <begin position="59"/>
        <end position="266"/>
    </location>
</feature>
<dbReference type="AlphaFoldDB" id="A0A5J6MXV5"/>
<accession>A0A5J6MXV5</accession>
<comment type="similarity">
    <text evidence="8">Belongs to the binding-protein-dependent transport system permease family.</text>
</comment>
<dbReference type="InterPro" id="IPR000515">
    <property type="entry name" value="MetI-like"/>
</dbReference>
<dbReference type="CDD" id="cd06261">
    <property type="entry name" value="TM_PBP2"/>
    <property type="match status" value="2"/>
</dbReference>
<feature type="transmembrane region" description="Helical" evidence="8">
    <location>
        <begin position="192"/>
        <end position="214"/>
    </location>
</feature>
<dbReference type="PANTHER" id="PTHR43357">
    <property type="entry name" value="INNER MEMBRANE ABC TRANSPORTER PERMEASE PROTEIN YDCV"/>
    <property type="match status" value="1"/>
</dbReference>
<feature type="transmembrane region" description="Helical" evidence="8">
    <location>
        <begin position="293"/>
        <end position="322"/>
    </location>
</feature>
<proteinExistence type="inferred from homology"/>
<dbReference type="PROSITE" id="PS50928">
    <property type="entry name" value="ABC_TM1"/>
    <property type="match status" value="2"/>
</dbReference>
<dbReference type="Proteomes" id="UP000325797">
    <property type="component" value="Chromosome"/>
</dbReference>
<keyword evidence="7 8" id="KW-0472">Membrane</keyword>
<dbReference type="Pfam" id="PF00528">
    <property type="entry name" value="BPD_transp_1"/>
    <property type="match status" value="2"/>
</dbReference>
<keyword evidence="5 8" id="KW-0812">Transmembrane</keyword>
<feature type="transmembrane region" description="Helical" evidence="8">
    <location>
        <begin position="375"/>
        <end position="398"/>
    </location>
</feature>
<evidence type="ECO:0000256" key="6">
    <source>
        <dbReference type="ARBA" id="ARBA00022989"/>
    </source>
</evidence>
<evidence type="ECO:0000256" key="1">
    <source>
        <dbReference type="ARBA" id="ARBA00004429"/>
    </source>
</evidence>
<gene>
    <name evidence="10" type="primary">fbpA3</name>
    <name evidence="10" type="ORF">FRZ61_18860</name>
</gene>
<keyword evidence="4" id="KW-0997">Cell inner membrane</keyword>
<dbReference type="EMBL" id="CP042582">
    <property type="protein sequence ID" value="QEX21957.1"/>
    <property type="molecule type" value="Genomic_DNA"/>
</dbReference>
<dbReference type="KEGG" id="hadh:FRZ61_18860"/>
<dbReference type="GO" id="GO:0005886">
    <property type="term" value="C:plasma membrane"/>
    <property type="evidence" value="ECO:0007669"/>
    <property type="project" value="UniProtKB-SubCell"/>
</dbReference>
<reference evidence="10 11" key="1">
    <citation type="submission" date="2019-08" db="EMBL/GenBank/DDBJ databases">
        <title>Hyperibacter terrae gen. nov., sp. nov. and Hyperibacter viscosus sp. nov., two new members in the family Rhodospirillaceae isolated from the rhizosphere of Hypericum perforatum.</title>
        <authorList>
            <person name="Noviana Z."/>
        </authorList>
    </citation>
    <scope>NUCLEOTIDE SEQUENCE [LARGE SCALE GENOMIC DNA]</scope>
    <source>
        <strain evidence="10 11">R5959</strain>
    </source>
</reference>
<evidence type="ECO:0000256" key="7">
    <source>
        <dbReference type="ARBA" id="ARBA00023136"/>
    </source>
</evidence>
<dbReference type="Gene3D" id="1.10.3720.10">
    <property type="entry name" value="MetI-like"/>
    <property type="match status" value="2"/>
</dbReference>
<evidence type="ECO:0000256" key="5">
    <source>
        <dbReference type="ARBA" id="ARBA00022692"/>
    </source>
</evidence>
<keyword evidence="2 8" id="KW-0813">Transport</keyword>
<name>A0A5J6MXV5_9PROT</name>
<keyword evidence="3" id="KW-1003">Cell membrane</keyword>
<dbReference type="SUPFAM" id="SSF161098">
    <property type="entry name" value="MetI-like"/>
    <property type="match status" value="2"/>
</dbReference>
<feature type="transmembrane region" description="Helical" evidence="8">
    <location>
        <begin position="94"/>
        <end position="115"/>
    </location>
</feature>
<feature type="transmembrane region" description="Helical" evidence="8">
    <location>
        <begin position="342"/>
        <end position="363"/>
    </location>
</feature>
<dbReference type="PANTHER" id="PTHR43357:SF3">
    <property type="entry name" value="FE(3+)-TRANSPORT SYSTEM PERMEASE PROTEIN FBPB 2"/>
    <property type="match status" value="1"/>
</dbReference>
<comment type="subcellular location">
    <subcellularLocation>
        <location evidence="1">Cell inner membrane</location>
        <topology evidence="1">Multi-pass membrane protein</topology>
    </subcellularLocation>
    <subcellularLocation>
        <location evidence="8">Cell membrane</location>
        <topology evidence="8">Multi-pass membrane protein</topology>
    </subcellularLocation>
</comment>
<protein>
    <submittedName>
        <fullName evidence="10">ABC transporter permease</fullName>
    </submittedName>
</protein>
<feature type="transmembrane region" description="Helical" evidence="8">
    <location>
        <begin position="247"/>
        <end position="265"/>
    </location>
</feature>
<keyword evidence="6 8" id="KW-1133">Transmembrane helix</keyword>
<evidence type="ECO:0000313" key="10">
    <source>
        <dbReference type="EMBL" id="QEX21957.1"/>
    </source>
</evidence>
<evidence type="ECO:0000256" key="3">
    <source>
        <dbReference type="ARBA" id="ARBA00022475"/>
    </source>
</evidence>
<sequence length="562" mass="59404">MISLKLPTRHDRGHGGWWLLSALAAVLVLAPAAAIAVIAAEGSGDLWPHLARHVLPRALRDTLLLLGGVGALTIVIGVGCAWLVTAYDFPGRRVLAWALLLPLAMPTYIVAFAYLDLLHPIGPIQSAIRALLGFERPRDLAFPDIRSLGGCILLLGLVLFPYVYLPTRAMFSMQAAGLVEASRLLGAGPARLFFRIALPLAWPAIAAGATLALLEALNDIGASEFLGVRTLTRTIYDTWINRSSLSGAAQIALLMVAIVLALILLERWARRHRHYAASSRQARRLMPERLGRATGWLAFALAAVPVLLGFVLPAGYLLAAALRRVGQVGMPPSILMQAGNTVLVAAIATTVATLIAVGVIYAVRLARGPAMAALARCASIGYAIPGTVLAIGLLTPLAEFDNAVDQAVRRYLGLSTGLLLSGSGAALVYAYVARFLAVATGGIEAGFRRIPRSLDDAARTLGVAPLPAIWRVHLPLIKPAIGAAVLLVFVDCMKELPATLLLRPLNFETLATQLYAEAARGTYENGAIAALLIVIVGLPPVMLLARLGLRPAGDRPAASDRG</sequence>
<keyword evidence="11" id="KW-1185">Reference proteome</keyword>
<dbReference type="RefSeq" id="WP_225309188.1">
    <property type="nucleotide sequence ID" value="NZ_CP042582.1"/>
</dbReference>
<organism evidence="10 11">
    <name type="scientific">Hypericibacter adhaerens</name>
    <dbReference type="NCBI Taxonomy" id="2602016"/>
    <lineage>
        <taxon>Bacteria</taxon>
        <taxon>Pseudomonadati</taxon>
        <taxon>Pseudomonadota</taxon>
        <taxon>Alphaproteobacteria</taxon>
        <taxon>Rhodospirillales</taxon>
        <taxon>Dongiaceae</taxon>
        <taxon>Hypericibacter</taxon>
    </lineage>
</organism>
<evidence type="ECO:0000313" key="11">
    <source>
        <dbReference type="Proteomes" id="UP000325797"/>
    </source>
</evidence>
<feature type="transmembrane region" description="Helical" evidence="8">
    <location>
        <begin position="418"/>
        <end position="447"/>
    </location>
</feature>
<feature type="domain" description="ABC transmembrane type-1" evidence="9">
    <location>
        <begin position="338"/>
        <end position="544"/>
    </location>
</feature>
<dbReference type="GO" id="GO:0055085">
    <property type="term" value="P:transmembrane transport"/>
    <property type="evidence" value="ECO:0007669"/>
    <property type="project" value="InterPro"/>
</dbReference>
<evidence type="ECO:0000256" key="2">
    <source>
        <dbReference type="ARBA" id="ARBA00022448"/>
    </source>
</evidence>
<evidence type="ECO:0000256" key="4">
    <source>
        <dbReference type="ARBA" id="ARBA00022519"/>
    </source>
</evidence>
<evidence type="ECO:0000256" key="8">
    <source>
        <dbReference type="RuleBase" id="RU363032"/>
    </source>
</evidence>
<feature type="transmembrane region" description="Helical" evidence="8">
    <location>
        <begin position="527"/>
        <end position="545"/>
    </location>
</feature>
<dbReference type="InterPro" id="IPR035906">
    <property type="entry name" value="MetI-like_sf"/>
</dbReference>
<feature type="transmembrane region" description="Helical" evidence="8">
    <location>
        <begin position="63"/>
        <end position="87"/>
    </location>
</feature>
<dbReference type="FunFam" id="1.10.3720.10:FF:000088">
    <property type="entry name" value="Iron(III) ABC transporter, permease protein"/>
    <property type="match status" value="1"/>
</dbReference>
<feature type="transmembrane region" description="Helical" evidence="8">
    <location>
        <begin position="145"/>
        <end position="165"/>
    </location>
</feature>
<evidence type="ECO:0000259" key="9">
    <source>
        <dbReference type="PROSITE" id="PS50928"/>
    </source>
</evidence>